<comment type="pathway">
    <text evidence="2 9">Lipid metabolism; fatty acid biosynthesis.</text>
</comment>
<protein>
    <recommendedName>
        <fullName evidence="3 9">Biotin carboxyl carrier protein of acetyl-CoA carboxylase</fullName>
    </recommendedName>
</protein>
<keyword evidence="7 9" id="KW-0275">Fatty acid biosynthesis</keyword>
<keyword evidence="12" id="KW-1185">Reference proteome</keyword>
<evidence type="ECO:0000256" key="8">
    <source>
        <dbReference type="ARBA" id="ARBA00023267"/>
    </source>
</evidence>
<dbReference type="NCBIfam" id="TIGR00531">
    <property type="entry name" value="BCCP"/>
    <property type="match status" value="1"/>
</dbReference>
<evidence type="ECO:0000256" key="7">
    <source>
        <dbReference type="ARBA" id="ARBA00023160"/>
    </source>
</evidence>
<dbReference type="CDD" id="cd06850">
    <property type="entry name" value="biotinyl_domain"/>
    <property type="match status" value="1"/>
</dbReference>
<dbReference type="RefSeq" id="WP_264499827.1">
    <property type="nucleotide sequence ID" value="NZ_JAPDDS010000002.1"/>
</dbReference>
<evidence type="ECO:0000313" key="12">
    <source>
        <dbReference type="Proteomes" id="UP001207930"/>
    </source>
</evidence>
<evidence type="ECO:0000256" key="4">
    <source>
        <dbReference type="ARBA" id="ARBA00022516"/>
    </source>
</evidence>
<comment type="function">
    <text evidence="1 9">This protein is a component of the acetyl coenzyme A carboxylase complex; first, biotin carboxylase catalyzes the carboxylation of the carrier protein and then the transcarboxylase transfers the carboxyl group to form malonyl-CoA.</text>
</comment>
<dbReference type="InterPro" id="IPR001249">
    <property type="entry name" value="AcCoA_biotinCC"/>
</dbReference>
<dbReference type="EMBL" id="JAPDDS010000002">
    <property type="protein sequence ID" value="MCW1883866.1"/>
    <property type="molecule type" value="Genomic_DNA"/>
</dbReference>
<dbReference type="InterPro" id="IPR000089">
    <property type="entry name" value="Biotin_lipoyl"/>
</dbReference>
<accession>A0ABT3FKT7</accession>
<dbReference type="PROSITE" id="PS00188">
    <property type="entry name" value="BIOTIN"/>
    <property type="match status" value="1"/>
</dbReference>
<dbReference type="Proteomes" id="UP001207930">
    <property type="component" value="Unassembled WGS sequence"/>
</dbReference>
<evidence type="ECO:0000256" key="9">
    <source>
        <dbReference type="RuleBase" id="RU364072"/>
    </source>
</evidence>
<feature type="domain" description="Lipoyl-binding" evidence="10">
    <location>
        <begin position="71"/>
        <end position="157"/>
    </location>
</feature>
<keyword evidence="4 9" id="KW-0444">Lipid biosynthesis</keyword>
<evidence type="ECO:0000259" key="10">
    <source>
        <dbReference type="PROSITE" id="PS50968"/>
    </source>
</evidence>
<dbReference type="PROSITE" id="PS50968">
    <property type="entry name" value="BIOTINYL_LIPOYL"/>
    <property type="match status" value="1"/>
</dbReference>
<evidence type="ECO:0000256" key="2">
    <source>
        <dbReference type="ARBA" id="ARBA00005194"/>
    </source>
</evidence>
<evidence type="ECO:0000256" key="6">
    <source>
        <dbReference type="ARBA" id="ARBA00023098"/>
    </source>
</evidence>
<name>A0ABT3FKT7_9BACT</name>
<dbReference type="Pfam" id="PF00364">
    <property type="entry name" value="Biotin_lipoyl"/>
    <property type="match status" value="1"/>
</dbReference>
<keyword evidence="6 9" id="KW-0443">Lipid metabolism</keyword>
<keyword evidence="11" id="KW-0436">Ligase</keyword>
<dbReference type="SUPFAM" id="SSF51230">
    <property type="entry name" value="Single hybrid motif"/>
    <property type="match status" value="1"/>
</dbReference>
<evidence type="ECO:0000256" key="5">
    <source>
        <dbReference type="ARBA" id="ARBA00022832"/>
    </source>
</evidence>
<evidence type="ECO:0000313" key="11">
    <source>
        <dbReference type="EMBL" id="MCW1883866.1"/>
    </source>
</evidence>
<dbReference type="InterPro" id="IPR001882">
    <property type="entry name" value="Biotin_BS"/>
</dbReference>
<comment type="caution">
    <text evidence="11">The sequence shown here is derived from an EMBL/GenBank/DDBJ whole genome shotgun (WGS) entry which is preliminary data.</text>
</comment>
<organism evidence="11 12">
    <name type="scientific">Luteolibacter flavescens</name>
    <dbReference type="NCBI Taxonomy" id="1859460"/>
    <lineage>
        <taxon>Bacteria</taxon>
        <taxon>Pseudomonadati</taxon>
        <taxon>Verrucomicrobiota</taxon>
        <taxon>Verrucomicrobiia</taxon>
        <taxon>Verrucomicrobiales</taxon>
        <taxon>Verrucomicrobiaceae</taxon>
        <taxon>Luteolibacter</taxon>
    </lineage>
</organism>
<dbReference type="PANTHER" id="PTHR45266">
    <property type="entry name" value="OXALOACETATE DECARBOXYLASE ALPHA CHAIN"/>
    <property type="match status" value="1"/>
</dbReference>
<sequence length="157" mass="16476">MDLKEIRKIVELMNEHGLTLFDMSKEGFHLKLRKGQDLESLRGLLGSLPAAAPAYAPAPVAAAPVAGPAAATPAAAPSADGEAITSPMVGTFYRKPGPDSPNFTNVGDVISEGQTLCIIEAMKVMNEIKAEKSGTITAILVDDATPVQFGDALFRIK</sequence>
<dbReference type="GO" id="GO:0003989">
    <property type="term" value="F:acetyl-CoA carboxylase activity"/>
    <property type="evidence" value="ECO:0007669"/>
    <property type="project" value="UniProtKB-EC"/>
</dbReference>
<dbReference type="PRINTS" id="PR01071">
    <property type="entry name" value="ACOABIOTINCC"/>
</dbReference>
<evidence type="ECO:0000256" key="1">
    <source>
        <dbReference type="ARBA" id="ARBA00003761"/>
    </source>
</evidence>
<dbReference type="Gene3D" id="2.40.50.100">
    <property type="match status" value="1"/>
</dbReference>
<dbReference type="InterPro" id="IPR050709">
    <property type="entry name" value="Biotin_Carboxyl_Carrier/Decarb"/>
</dbReference>
<dbReference type="PANTHER" id="PTHR45266:SF3">
    <property type="entry name" value="OXALOACETATE DECARBOXYLASE ALPHA CHAIN"/>
    <property type="match status" value="1"/>
</dbReference>
<evidence type="ECO:0000256" key="3">
    <source>
        <dbReference type="ARBA" id="ARBA00017562"/>
    </source>
</evidence>
<reference evidence="11 12" key="1">
    <citation type="submission" date="2022-10" db="EMBL/GenBank/DDBJ databases">
        <title>Luteolibacter flavescens strain MCCC 1K03193, whole genome shotgun sequencing project.</title>
        <authorList>
            <person name="Zhao G."/>
            <person name="Shen L."/>
        </authorList>
    </citation>
    <scope>NUCLEOTIDE SEQUENCE [LARGE SCALE GENOMIC DNA]</scope>
    <source>
        <strain evidence="11 12">MCCC 1K03193</strain>
    </source>
</reference>
<keyword evidence="5 9" id="KW-0276">Fatty acid metabolism</keyword>
<gene>
    <name evidence="11" type="primary">accB</name>
    <name evidence="11" type="ORF">OKA04_03950</name>
</gene>
<proteinExistence type="predicted"/>
<dbReference type="InterPro" id="IPR011053">
    <property type="entry name" value="Single_hybrid_motif"/>
</dbReference>
<keyword evidence="8 9" id="KW-0092">Biotin</keyword>